<gene>
    <name evidence="14" type="primary">LOC108675073</name>
</gene>
<feature type="transmembrane region" description="Helical" evidence="11">
    <location>
        <begin position="663"/>
        <end position="682"/>
    </location>
</feature>
<dbReference type="InterPro" id="IPR006153">
    <property type="entry name" value="Cation/H_exchanger_TM"/>
</dbReference>
<comment type="similarity">
    <text evidence="9">Belongs to the monovalent cation:proton antiporter 1 (CPA1) transporter (TC 2.A.36) family.</text>
</comment>
<feature type="transmembrane region" description="Helical" evidence="11">
    <location>
        <begin position="629"/>
        <end position="651"/>
    </location>
</feature>
<feature type="compositionally biased region" description="Polar residues" evidence="10">
    <location>
        <begin position="992"/>
        <end position="1001"/>
    </location>
</feature>
<feature type="domain" description="Cation/H+ exchanger transmembrane" evidence="12">
    <location>
        <begin position="335"/>
        <end position="716"/>
    </location>
</feature>
<feature type="transmembrane region" description="Helical" evidence="11">
    <location>
        <begin position="420"/>
        <end position="439"/>
    </location>
</feature>
<dbReference type="KEGG" id="hazt:108675073"/>
<dbReference type="Pfam" id="PF00999">
    <property type="entry name" value="Na_H_Exchanger"/>
    <property type="match status" value="1"/>
</dbReference>
<evidence type="ECO:0000256" key="3">
    <source>
        <dbReference type="ARBA" id="ARBA00022692"/>
    </source>
</evidence>
<feature type="compositionally biased region" description="Polar residues" evidence="10">
    <location>
        <begin position="296"/>
        <end position="305"/>
    </location>
</feature>
<feature type="transmembrane region" description="Helical" evidence="11">
    <location>
        <begin position="319"/>
        <end position="339"/>
    </location>
</feature>
<name>A0A979FHT8_HYAAZ</name>
<evidence type="ECO:0000313" key="14">
    <source>
        <dbReference type="RefSeq" id="XP_047736162.1"/>
    </source>
</evidence>
<dbReference type="PANTHER" id="PTHR10110:SF126">
    <property type="entry name" value="NA(+)_H(+) EXCHANGER PROTEIN 7"/>
    <property type="match status" value="1"/>
</dbReference>
<keyword evidence="2 9" id="KW-0813">Transport</keyword>
<keyword evidence="8 9" id="KW-0739">Sodium transport</keyword>
<feature type="transmembrane region" description="Helical" evidence="11">
    <location>
        <begin position="486"/>
        <end position="510"/>
    </location>
</feature>
<keyword evidence="5" id="KW-0915">Sodium</keyword>
<sequence>MNCFSSCAKMTFPVDASEQRRANKRCTHPLILVLLLLLCSVAVVSSRYKQRVSRVHDNLVTESDNILHGVVLNQRASTSKEAVSLRRHVLGTTKELEDFDIAPSDREARLRSKELMVAIPTSGNLSAQSTFRKESSEDTKLLHRWEDGRGAYSEHNSASNFRDNLIYHGLPAPPGAAVVLSPSTRPASSQRTKILQIRELDVRKQQSNNHNISESRSKFSSTHSFDNFEEEKFTSDSDSIGEEDENWDSLLTGGQEIVVSESIPIKGRKLLWSQGPSERKRSRRSSSSQTSSSGSPQCANASDHGTPSVHVASIRWDEIGVYFTITAFVIFAGLGKLVFHKMHWLSSRVPESCLLIVLGVLMGGIVFLAKSSSSTPSCPNIVEFPKFTSEAFFLVLLPPIILESAYSLHDRSFIDNLGTVLVFAIFGTLLNIFIIGPSLYGLAVGGAMGSINITMTETLVFSSLISAVDPVAVLSIFQELGVNKGLYFLVFGESLLNDGVTVVVYNMLAVFMDMDKVVAKDYVLSVVAFFVVSLGGAIIGVLYGFITALVTRITTNVRVVEPLALLGFAYLAYLSAEMFHFSGIIGLITCGLVQAQYSFQNISAKSYTCVKYFTKMARYYHFLTLFHELFYYIFEKYIIVTLLLSAIVNRYRIRTIGMSEQLIVAYGGLRGAVAFSLVTMLSDEMILKHQFETTTLVVILFTVFVQGITMRPLVQWLNVKKHSSDRPLLFEEVYVSVVDHMMAGIEEVLGEHGDFYIRVQMRLINEKYLKRWLVRPSCEAPLKRLFEKIAITEHFAHLYGPAELIQQHNMQMFSSKMKLVENSSNRASVQILTTEGLDSDDVESFKLPQRDHSGSAIHRKNSSVSVLTGEGEGGGLRVVSPLSSTVDLSPGRVQEDAKLLRRAISSNPYNQLHYTHNRNLVNEDNQELHHHLLRRQATARRMTRLASMSFSRRPSALDDEFPLPPLNPSAPPPTSWFSPEYIRQSSLVPSISQGVSSSRNSLAPEDSAPLRRHELHKSKSSKSRHHRHQKAPPTSRITSLPGEMNPLTEDEIATIPGSDEVVELLQRTSALIEHARRRSVWRRAMLRNRLEKGASQGDASARNSRYYDARSNPSEEEHSRSGEGQSGPNHSGDGPEAAQGYIAIGMHSEDSGGKMTGSLDPCNEKLADPLMDPPPGLPSGETFPLRTLESRQPSDDDPLLPDVEDLDAEKC</sequence>
<dbReference type="GO" id="GO:0098719">
    <property type="term" value="P:sodium ion import across plasma membrane"/>
    <property type="evidence" value="ECO:0007669"/>
    <property type="project" value="TreeGrafter"/>
</dbReference>
<dbReference type="InterPro" id="IPR018422">
    <property type="entry name" value="Cation/H_exchanger_CPA1"/>
</dbReference>
<dbReference type="PANTHER" id="PTHR10110">
    <property type="entry name" value="SODIUM/HYDROGEN EXCHANGER"/>
    <property type="match status" value="1"/>
</dbReference>
<feature type="region of interest" description="Disordered" evidence="10">
    <location>
        <begin position="992"/>
        <end position="1044"/>
    </location>
</feature>
<accession>A0A979FHT8</accession>
<feature type="compositionally biased region" description="Acidic residues" evidence="10">
    <location>
        <begin position="1195"/>
        <end position="1211"/>
    </location>
</feature>
<evidence type="ECO:0000256" key="5">
    <source>
        <dbReference type="ARBA" id="ARBA00023053"/>
    </source>
</evidence>
<dbReference type="GO" id="GO:0015385">
    <property type="term" value="F:sodium:proton antiporter activity"/>
    <property type="evidence" value="ECO:0007669"/>
    <property type="project" value="InterPro"/>
</dbReference>
<dbReference type="GO" id="GO:0051453">
    <property type="term" value="P:regulation of intracellular pH"/>
    <property type="evidence" value="ECO:0007669"/>
    <property type="project" value="TreeGrafter"/>
</dbReference>
<dbReference type="Proteomes" id="UP000694843">
    <property type="component" value="Unplaced"/>
</dbReference>
<feature type="compositionally biased region" description="Low complexity" evidence="10">
    <location>
        <begin position="285"/>
        <end position="295"/>
    </location>
</feature>
<keyword evidence="6 9" id="KW-0406">Ion transport</keyword>
<feature type="compositionally biased region" description="Pro residues" evidence="10">
    <location>
        <begin position="962"/>
        <end position="974"/>
    </location>
</feature>
<evidence type="ECO:0000256" key="9">
    <source>
        <dbReference type="RuleBase" id="RU003722"/>
    </source>
</evidence>
<evidence type="ECO:0000313" key="13">
    <source>
        <dbReference type="Proteomes" id="UP000694843"/>
    </source>
</evidence>
<comment type="subcellular location">
    <subcellularLocation>
        <location evidence="1">Membrane</location>
        <topology evidence="1">Multi-pass membrane protein</topology>
    </subcellularLocation>
</comment>
<evidence type="ECO:0000256" key="7">
    <source>
        <dbReference type="ARBA" id="ARBA00023136"/>
    </source>
</evidence>
<feature type="transmembrane region" description="Helical" evidence="11">
    <location>
        <begin position="522"/>
        <end position="551"/>
    </location>
</feature>
<dbReference type="PRINTS" id="PR01084">
    <property type="entry name" value="NAHEXCHNGR"/>
</dbReference>
<dbReference type="RefSeq" id="XP_047736162.1">
    <property type="nucleotide sequence ID" value="XM_047880206.1"/>
</dbReference>
<organism evidence="13 14">
    <name type="scientific">Hyalella azteca</name>
    <name type="common">Amphipod</name>
    <dbReference type="NCBI Taxonomy" id="294128"/>
    <lineage>
        <taxon>Eukaryota</taxon>
        <taxon>Metazoa</taxon>
        <taxon>Ecdysozoa</taxon>
        <taxon>Arthropoda</taxon>
        <taxon>Crustacea</taxon>
        <taxon>Multicrustacea</taxon>
        <taxon>Malacostraca</taxon>
        <taxon>Eumalacostraca</taxon>
        <taxon>Peracarida</taxon>
        <taxon>Amphipoda</taxon>
        <taxon>Senticaudata</taxon>
        <taxon>Talitrida</taxon>
        <taxon>Talitroidea</taxon>
        <taxon>Hyalellidae</taxon>
        <taxon>Hyalella</taxon>
    </lineage>
</organism>
<keyword evidence="4 11" id="KW-1133">Transmembrane helix</keyword>
<evidence type="ECO:0000256" key="8">
    <source>
        <dbReference type="ARBA" id="ARBA00023201"/>
    </source>
</evidence>
<feature type="transmembrane region" description="Helical" evidence="11">
    <location>
        <begin position="459"/>
        <end position="477"/>
    </location>
</feature>
<dbReference type="AlphaFoldDB" id="A0A979FHT8"/>
<dbReference type="OrthoDB" id="196264at2759"/>
<feature type="compositionally biased region" description="Basic and acidic residues" evidence="10">
    <location>
        <begin position="1105"/>
        <end position="1121"/>
    </location>
</feature>
<feature type="transmembrane region" description="Helical" evidence="11">
    <location>
        <begin position="391"/>
        <end position="408"/>
    </location>
</feature>
<dbReference type="GO" id="GO:0005886">
    <property type="term" value="C:plasma membrane"/>
    <property type="evidence" value="ECO:0007669"/>
    <property type="project" value="TreeGrafter"/>
</dbReference>
<evidence type="ECO:0000259" key="12">
    <source>
        <dbReference type="Pfam" id="PF00999"/>
    </source>
</evidence>
<feature type="region of interest" description="Disordered" evidence="10">
    <location>
        <begin position="1092"/>
        <end position="1211"/>
    </location>
</feature>
<feature type="transmembrane region" description="Helical" evidence="11">
    <location>
        <begin position="351"/>
        <end position="371"/>
    </location>
</feature>
<dbReference type="GO" id="GO:0015386">
    <property type="term" value="F:potassium:proton antiporter activity"/>
    <property type="evidence" value="ECO:0007669"/>
    <property type="project" value="TreeGrafter"/>
</dbReference>
<proteinExistence type="inferred from homology"/>
<keyword evidence="7 11" id="KW-0472">Membrane</keyword>
<feature type="transmembrane region" description="Helical" evidence="11">
    <location>
        <begin position="563"/>
        <end position="588"/>
    </location>
</feature>
<evidence type="ECO:0000256" key="11">
    <source>
        <dbReference type="SAM" id="Phobius"/>
    </source>
</evidence>
<feature type="region of interest" description="Disordered" evidence="10">
    <location>
        <begin position="950"/>
        <end position="978"/>
    </location>
</feature>
<reference evidence="14" key="1">
    <citation type="submission" date="2025-08" db="UniProtKB">
        <authorList>
            <consortium name="RefSeq"/>
        </authorList>
    </citation>
    <scope>IDENTIFICATION</scope>
    <source>
        <tissue evidence="14">Whole organism</tissue>
    </source>
</reference>
<evidence type="ECO:0000256" key="6">
    <source>
        <dbReference type="ARBA" id="ARBA00023065"/>
    </source>
</evidence>
<feature type="compositionally biased region" description="Basic residues" evidence="10">
    <location>
        <begin position="1013"/>
        <end position="1030"/>
    </location>
</feature>
<dbReference type="NCBIfam" id="TIGR00840">
    <property type="entry name" value="b_cpa1"/>
    <property type="match status" value="1"/>
</dbReference>
<feature type="region of interest" description="Disordered" evidence="10">
    <location>
        <begin position="203"/>
        <end position="246"/>
    </location>
</feature>
<dbReference type="Gene3D" id="6.10.140.1330">
    <property type="match status" value="1"/>
</dbReference>
<protein>
    <recommendedName>
        <fullName evidence="9">Sodium/hydrogen exchanger</fullName>
    </recommendedName>
</protein>
<evidence type="ECO:0000256" key="2">
    <source>
        <dbReference type="ARBA" id="ARBA00022448"/>
    </source>
</evidence>
<evidence type="ECO:0000256" key="4">
    <source>
        <dbReference type="ARBA" id="ARBA00022989"/>
    </source>
</evidence>
<dbReference type="GeneID" id="108675073"/>
<evidence type="ECO:0000256" key="10">
    <source>
        <dbReference type="SAM" id="MobiDB-lite"/>
    </source>
</evidence>
<keyword evidence="3 9" id="KW-0812">Transmembrane</keyword>
<keyword evidence="9" id="KW-0050">Antiport</keyword>
<dbReference type="InterPro" id="IPR004709">
    <property type="entry name" value="NaH_exchanger"/>
</dbReference>
<evidence type="ECO:0000256" key="1">
    <source>
        <dbReference type="ARBA" id="ARBA00004141"/>
    </source>
</evidence>
<feature type="region of interest" description="Disordered" evidence="10">
    <location>
        <begin position="273"/>
        <end position="305"/>
    </location>
</feature>
<feature type="compositionally biased region" description="Polar residues" evidence="10">
    <location>
        <begin position="205"/>
        <end position="225"/>
    </location>
</feature>
<keyword evidence="13" id="KW-1185">Reference proteome</keyword>